<sequence>MNRPLRILTWHVHGNYMYYLSQVPHQFYLVADAERSTHHSGRSGTLPWGDNVHDAPVDRLRDMAFDIVLFQSREAYEQEQHTLLSEAQRRLPRIYLEHDPPQQHPTNTRHWVQDGETLLVHCTPFNALMWDNGDQPVRVVEHGVKLLAHAVHHGEMAAGLVVVNNLDRRGRRLGSDIYRQASTRLPLTLVGMGADRLGGAGEVTHQQLPEVMAAHRFFFNPIRYTSLGLAVIEAMMVGMPIVGLATTELVTVIRDGHHGFIDTRPERLIEGMQQLIRDPKEARRMGERARQAAHDRFHIDRFVADWQDVLRQVAG</sequence>
<gene>
    <name evidence="2" type="ORF">DEH84_03630</name>
</gene>
<dbReference type="Gene3D" id="3.40.50.2000">
    <property type="entry name" value="Glycogen Phosphorylase B"/>
    <property type="match status" value="1"/>
</dbReference>
<dbReference type="GO" id="GO:0016757">
    <property type="term" value="F:glycosyltransferase activity"/>
    <property type="evidence" value="ECO:0007669"/>
    <property type="project" value="InterPro"/>
</dbReference>
<evidence type="ECO:0000313" key="2">
    <source>
        <dbReference type="EMBL" id="AWI52609.1"/>
    </source>
</evidence>
<dbReference type="EMBL" id="CP029210">
    <property type="protein sequence ID" value="AWI52609.1"/>
    <property type="molecule type" value="Genomic_DNA"/>
</dbReference>
<organism evidence="2 3">
    <name type="scientific">Aquabacterium olei</name>
    <dbReference type="NCBI Taxonomy" id="1296669"/>
    <lineage>
        <taxon>Bacteria</taxon>
        <taxon>Pseudomonadati</taxon>
        <taxon>Pseudomonadota</taxon>
        <taxon>Betaproteobacteria</taxon>
        <taxon>Burkholderiales</taxon>
        <taxon>Aquabacterium</taxon>
    </lineage>
</organism>
<dbReference type="Proteomes" id="UP000244892">
    <property type="component" value="Chromosome"/>
</dbReference>
<dbReference type="AlphaFoldDB" id="A0A2U8FNN9"/>
<dbReference type="CDD" id="cd03801">
    <property type="entry name" value="GT4_PimA-like"/>
    <property type="match status" value="1"/>
</dbReference>
<evidence type="ECO:0000313" key="3">
    <source>
        <dbReference type="Proteomes" id="UP000244892"/>
    </source>
</evidence>
<dbReference type="OrthoDB" id="9794513at2"/>
<proteinExistence type="predicted"/>
<reference evidence="2 3" key="1">
    <citation type="submission" date="2018-05" db="EMBL/GenBank/DDBJ databases">
        <title>complete genome sequence of Aquabacterium olei NBRC 110486.</title>
        <authorList>
            <person name="Tang B."/>
            <person name="Chang J."/>
            <person name="Zhang L."/>
            <person name="Yang H."/>
        </authorList>
    </citation>
    <scope>NUCLEOTIDE SEQUENCE [LARGE SCALE GENOMIC DNA]</scope>
    <source>
        <strain evidence="2 3">NBRC 110486</strain>
    </source>
</reference>
<protein>
    <submittedName>
        <fullName evidence="2">LPS biosynthesis transferase</fullName>
    </submittedName>
</protein>
<dbReference type="KEGG" id="aon:DEH84_03630"/>
<evidence type="ECO:0000259" key="1">
    <source>
        <dbReference type="Pfam" id="PF00534"/>
    </source>
</evidence>
<keyword evidence="2" id="KW-0808">Transferase</keyword>
<dbReference type="InterPro" id="IPR001296">
    <property type="entry name" value="Glyco_trans_1"/>
</dbReference>
<dbReference type="SUPFAM" id="SSF53756">
    <property type="entry name" value="UDP-Glycosyltransferase/glycogen phosphorylase"/>
    <property type="match status" value="1"/>
</dbReference>
<dbReference type="PANTHER" id="PTHR12526">
    <property type="entry name" value="GLYCOSYLTRANSFERASE"/>
    <property type="match status" value="1"/>
</dbReference>
<dbReference type="Pfam" id="PF00534">
    <property type="entry name" value="Glycos_transf_1"/>
    <property type="match status" value="1"/>
</dbReference>
<dbReference type="RefSeq" id="WP_109034850.1">
    <property type="nucleotide sequence ID" value="NZ_CP029210.1"/>
</dbReference>
<feature type="domain" description="Glycosyl transferase family 1" evidence="1">
    <location>
        <begin position="201"/>
        <end position="291"/>
    </location>
</feature>
<accession>A0A2U8FNN9</accession>
<dbReference type="PANTHER" id="PTHR12526:SF627">
    <property type="entry name" value="D-RHAMNOSYLTRANSFERASE WBPZ"/>
    <property type="match status" value="1"/>
</dbReference>
<name>A0A2U8FNN9_9BURK</name>
<keyword evidence="3" id="KW-1185">Reference proteome</keyword>